<keyword evidence="3" id="KW-1185">Reference proteome</keyword>
<organism evidence="2 3">
    <name type="scientific">Chlorella ohadii</name>
    <dbReference type="NCBI Taxonomy" id="2649997"/>
    <lineage>
        <taxon>Eukaryota</taxon>
        <taxon>Viridiplantae</taxon>
        <taxon>Chlorophyta</taxon>
        <taxon>core chlorophytes</taxon>
        <taxon>Trebouxiophyceae</taxon>
        <taxon>Chlorellales</taxon>
        <taxon>Chlorellaceae</taxon>
        <taxon>Chlorella clade</taxon>
        <taxon>Chlorella</taxon>
    </lineage>
</organism>
<accession>A0AAD5DUJ6</accession>
<keyword evidence="1" id="KW-0732">Signal</keyword>
<gene>
    <name evidence="2" type="ORF">COHA_003502</name>
</gene>
<dbReference type="SUPFAM" id="SSF48452">
    <property type="entry name" value="TPR-like"/>
    <property type="match status" value="1"/>
</dbReference>
<protein>
    <recommendedName>
        <fullName evidence="4">Tetratricopeptide repeat protein</fullName>
    </recommendedName>
</protein>
<dbReference type="Gene3D" id="1.25.40.10">
    <property type="entry name" value="Tetratricopeptide repeat domain"/>
    <property type="match status" value="1"/>
</dbReference>
<feature type="signal peptide" evidence="1">
    <location>
        <begin position="1"/>
        <end position="29"/>
    </location>
</feature>
<dbReference type="AlphaFoldDB" id="A0AAD5DUJ6"/>
<comment type="caution">
    <text evidence="2">The sequence shown here is derived from an EMBL/GenBank/DDBJ whole genome shotgun (WGS) entry which is preliminary data.</text>
</comment>
<feature type="non-terminal residue" evidence="2">
    <location>
        <position position="1"/>
    </location>
</feature>
<dbReference type="Pfam" id="PF13424">
    <property type="entry name" value="TPR_12"/>
    <property type="match status" value="1"/>
</dbReference>
<proteinExistence type="predicted"/>
<feature type="chain" id="PRO_5042183001" description="Tetratricopeptide repeat protein" evidence="1">
    <location>
        <begin position="30"/>
        <end position="261"/>
    </location>
</feature>
<sequence length="261" mass="27976">MASRNILGAAAAAAVVVLLAAAAAPQVAAAAAGVAELEARAGQLRSAVAAHPSSFEAALELASTLHQLDHSAPNGGKRVPEAAAAYRRAAELAPQLEARAAVLSNLAALLLAGGRVDEAGQVMNSTLELARELGMEHSELYVGTLFNLAKAEQQLGRREAAQALLRDVLQRSKGIAGASYTKAWAALKQFSPEERRELQEGIRYLRRSAKGVDERSLSASRAAAWRALRQRWGWLDGLSAVDRSWMYWGAFHAYQQEGWVW</sequence>
<evidence type="ECO:0000256" key="1">
    <source>
        <dbReference type="SAM" id="SignalP"/>
    </source>
</evidence>
<dbReference type="InterPro" id="IPR011990">
    <property type="entry name" value="TPR-like_helical_dom_sf"/>
</dbReference>
<reference evidence="2" key="1">
    <citation type="submission" date="2020-11" db="EMBL/GenBank/DDBJ databases">
        <title>Chlorella ohadii genome sequencing and assembly.</title>
        <authorList>
            <person name="Murik O."/>
            <person name="Treves H."/>
            <person name="Kedem I."/>
            <person name="Shotland Y."/>
            <person name="Kaplan A."/>
        </authorList>
    </citation>
    <scope>NUCLEOTIDE SEQUENCE</scope>
    <source>
        <strain evidence="2">1</strain>
    </source>
</reference>
<dbReference type="Proteomes" id="UP001205105">
    <property type="component" value="Unassembled WGS sequence"/>
</dbReference>
<evidence type="ECO:0000313" key="3">
    <source>
        <dbReference type="Proteomes" id="UP001205105"/>
    </source>
</evidence>
<dbReference type="EMBL" id="JADXDR010000048">
    <property type="protein sequence ID" value="KAI7842753.1"/>
    <property type="molecule type" value="Genomic_DNA"/>
</dbReference>
<name>A0AAD5DUJ6_9CHLO</name>
<evidence type="ECO:0000313" key="2">
    <source>
        <dbReference type="EMBL" id="KAI7842753.1"/>
    </source>
</evidence>
<evidence type="ECO:0008006" key="4">
    <source>
        <dbReference type="Google" id="ProtNLM"/>
    </source>
</evidence>